<evidence type="ECO:0000313" key="4">
    <source>
        <dbReference type="EMBL" id="GAA0238632.1"/>
    </source>
</evidence>
<keyword evidence="5" id="KW-1185">Reference proteome</keyword>
<name>A0ABP3DTL9_9GAMM</name>
<gene>
    <name evidence="4" type="ORF">GCM10009126_00270</name>
</gene>
<dbReference type="EMBL" id="BAAAFO010000001">
    <property type="protein sequence ID" value="GAA0238632.1"/>
    <property type="molecule type" value="Genomic_DNA"/>
</dbReference>
<comment type="caution">
    <text evidence="4">The sequence shown here is derived from an EMBL/GenBank/DDBJ whole genome shotgun (WGS) entry which is preliminary data.</text>
</comment>
<evidence type="ECO:0000256" key="2">
    <source>
        <dbReference type="SAM" id="SignalP"/>
    </source>
</evidence>
<organism evidence="4 5">
    <name type="scientific">Rhodanobacter caeni</name>
    <dbReference type="NCBI Taxonomy" id="657654"/>
    <lineage>
        <taxon>Bacteria</taxon>
        <taxon>Pseudomonadati</taxon>
        <taxon>Pseudomonadota</taxon>
        <taxon>Gammaproteobacteria</taxon>
        <taxon>Lysobacterales</taxon>
        <taxon>Rhodanobacteraceae</taxon>
        <taxon>Rhodanobacter</taxon>
    </lineage>
</organism>
<evidence type="ECO:0000256" key="1">
    <source>
        <dbReference type="SAM" id="MobiDB-lite"/>
    </source>
</evidence>
<dbReference type="Proteomes" id="UP001500657">
    <property type="component" value="Unassembled WGS sequence"/>
</dbReference>
<feature type="domain" description="DUF4097" evidence="3">
    <location>
        <begin position="101"/>
        <end position="296"/>
    </location>
</feature>
<proteinExistence type="predicted"/>
<feature type="signal peptide" evidence="2">
    <location>
        <begin position="1"/>
        <end position="20"/>
    </location>
</feature>
<dbReference type="InterPro" id="IPR025164">
    <property type="entry name" value="Toastrack_DUF4097"/>
</dbReference>
<protein>
    <recommendedName>
        <fullName evidence="3">DUF4097 domain-containing protein</fullName>
    </recommendedName>
</protein>
<reference evidence="5" key="1">
    <citation type="journal article" date="2019" name="Int. J. Syst. Evol. Microbiol.">
        <title>The Global Catalogue of Microorganisms (GCM) 10K type strain sequencing project: providing services to taxonomists for standard genome sequencing and annotation.</title>
        <authorList>
            <consortium name="The Broad Institute Genomics Platform"/>
            <consortium name="The Broad Institute Genome Sequencing Center for Infectious Disease"/>
            <person name="Wu L."/>
            <person name="Ma J."/>
        </authorList>
    </citation>
    <scope>NUCLEOTIDE SEQUENCE [LARGE SCALE GENOMIC DNA]</scope>
    <source>
        <strain evidence="5">JCM 16242</strain>
    </source>
</reference>
<feature type="chain" id="PRO_5046688270" description="DUF4097 domain-containing protein" evidence="2">
    <location>
        <begin position="21"/>
        <end position="300"/>
    </location>
</feature>
<feature type="region of interest" description="Disordered" evidence="1">
    <location>
        <begin position="257"/>
        <end position="279"/>
    </location>
</feature>
<accession>A0ABP3DTL9</accession>
<dbReference type="RefSeq" id="WP_343878992.1">
    <property type="nucleotide sequence ID" value="NZ_BAAAFO010000001.1"/>
</dbReference>
<evidence type="ECO:0000259" key="3">
    <source>
        <dbReference type="Pfam" id="PF13349"/>
    </source>
</evidence>
<keyword evidence="2" id="KW-0732">Signal</keyword>
<sequence>MKTTRLLPLMLCLCVGSALADTPIDLRHAASARTHLEISNVKGAVSVIGWDRPELQVKGQLGEGALPLAITGTAPSLSLKVEPVGRGSWLDWSRDKTMGPTTLIVHLPRSASVDVRVVSATLSIDGIDGGAIAVKTVSGKTRINARTPLLKVDSVSGGIELAGHAQDADLQTVSGDILAPVLGDKARLQTVSGEIQAAGGPWRSFSLSTVSGDVRLKGALAEGGNLGIDSMSGDVQLQLPPDTSASLRASTFSGDLRSDFGKPAQADHGPGSTLETRIGGGAGNIAIETFSGDVRIRNAD</sequence>
<dbReference type="Pfam" id="PF13349">
    <property type="entry name" value="DUF4097"/>
    <property type="match status" value="1"/>
</dbReference>
<evidence type="ECO:0000313" key="5">
    <source>
        <dbReference type="Proteomes" id="UP001500657"/>
    </source>
</evidence>